<organism evidence="1 2">
    <name type="scientific">Corynebacterium efficiens (strain DSM 44549 / YS-314 / AJ 12310 / JCM 11189 / NBRC 100395)</name>
    <dbReference type="NCBI Taxonomy" id="196164"/>
    <lineage>
        <taxon>Bacteria</taxon>
        <taxon>Bacillati</taxon>
        <taxon>Actinomycetota</taxon>
        <taxon>Actinomycetes</taxon>
        <taxon>Mycobacteriales</taxon>
        <taxon>Corynebacteriaceae</taxon>
        <taxon>Corynebacterium</taxon>
    </lineage>
</organism>
<proteinExistence type="predicted"/>
<dbReference type="KEGG" id="cef:CE2234"/>
<reference evidence="1 2" key="1">
    <citation type="journal article" date="2003" name="Genome Res.">
        <title>Comparative complete genome sequence analysis of the amino acid replacements responsible for the thermostability of Corynebacterium efficiens.</title>
        <authorList>
            <person name="Nishio Y."/>
            <person name="Nakamura Y."/>
            <person name="Kawarabayasi Y."/>
            <person name="Usuda Y."/>
            <person name="Kimura E."/>
            <person name="Sugimoto S."/>
            <person name="Matsui K."/>
            <person name="Yamagishi A."/>
            <person name="Kikuchi H."/>
            <person name="Ikeo K."/>
            <person name="Gojobori T."/>
        </authorList>
    </citation>
    <scope>NUCLEOTIDE SEQUENCE [LARGE SCALE GENOMIC DNA]</scope>
    <source>
        <strain evidence="2">DSM 44549 / YS-314 / AJ 12310 / JCM 11189 / NBRC 100395</strain>
    </source>
</reference>
<evidence type="ECO:0000313" key="2">
    <source>
        <dbReference type="Proteomes" id="UP000001409"/>
    </source>
</evidence>
<sequence>MPQVEVGGEPRRSHAASLAIPVTGVDTQRGGDTMMVSPPTSVWRIRLCCHVAPVEGDEVKETAIDGSRHVLEGGGGLPLDEDLAEHGDLGITVGSDGIENPVDEMRLDEAVEACMQVLADAPQRIGLDRAECGGLGSHCRYPFFVRGSSLSNPRLFT</sequence>
<accession>Q8FNB1</accession>
<dbReference type="AlphaFoldDB" id="Q8FNB1"/>
<dbReference type="HOGENOM" id="CLU_1674956_0_0_11"/>
<name>Q8FNB1_COREF</name>
<keyword evidence="2" id="KW-1185">Reference proteome</keyword>
<dbReference type="EMBL" id="BA000035">
    <property type="protein sequence ID" value="BAC19044.1"/>
    <property type="molecule type" value="Genomic_DNA"/>
</dbReference>
<dbReference type="Proteomes" id="UP000001409">
    <property type="component" value="Chromosome"/>
</dbReference>
<protein>
    <submittedName>
        <fullName evidence="1">Uncharacterized protein</fullName>
    </submittedName>
</protein>
<evidence type="ECO:0000313" key="1">
    <source>
        <dbReference type="EMBL" id="BAC19044.1"/>
    </source>
</evidence>